<reference evidence="1" key="3">
    <citation type="submission" date="2023-05" db="EMBL/GenBank/DDBJ databases">
        <authorList>
            <person name="Smith C.H."/>
        </authorList>
    </citation>
    <scope>NUCLEOTIDE SEQUENCE</scope>
    <source>
        <strain evidence="1">CHS0354</strain>
        <tissue evidence="1">Mantle</tissue>
    </source>
</reference>
<name>A0AAE0S6E5_9BIVA</name>
<accession>A0AAE0S6E5</accession>
<reference evidence="1" key="2">
    <citation type="journal article" date="2021" name="Genome Biol. Evol.">
        <title>Developing a high-quality reference genome for a parasitic bivalve with doubly uniparental inheritance (Bivalvia: Unionida).</title>
        <authorList>
            <person name="Smith C.H."/>
        </authorList>
    </citation>
    <scope>NUCLEOTIDE SEQUENCE</scope>
    <source>
        <strain evidence="1">CHS0354</strain>
        <tissue evidence="1">Mantle</tissue>
    </source>
</reference>
<comment type="caution">
    <text evidence="1">The sequence shown here is derived from an EMBL/GenBank/DDBJ whole genome shotgun (WGS) entry which is preliminary data.</text>
</comment>
<reference evidence="1" key="1">
    <citation type="journal article" date="2021" name="Genome Biol. Evol.">
        <title>A High-Quality Reference Genome for a Parasitic Bivalve with Doubly Uniparental Inheritance (Bivalvia: Unionida).</title>
        <authorList>
            <person name="Smith C.H."/>
        </authorList>
    </citation>
    <scope>NUCLEOTIDE SEQUENCE</scope>
    <source>
        <strain evidence="1">CHS0354</strain>
    </source>
</reference>
<evidence type="ECO:0000313" key="1">
    <source>
        <dbReference type="EMBL" id="KAK3586145.1"/>
    </source>
</evidence>
<keyword evidence="2" id="KW-1185">Reference proteome</keyword>
<gene>
    <name evidence="1" type="ORF">CHS0354_033269</name>
</gene>
<evidence type="ECO:0000313" key="2">
    <source>
        <dbReference type="Proteomes" id="UP001195483"/>
    </source>
</evidence>
<dbReference type="EMBL" id="JAEAOA010001951">
    <property type="protein sequence ID" value="KAK3586145.1"/>
    <property type="molecule type" value="Genomic_DNA"/>
</dbReference>
<sequence length="68" mass="7705">MDSVLMEQISIDRNIERHEKCFSSIALPINHPDNDDGRECMRIEVGLVAIEKPGRLKLGDKKGTKSRL</sequence>
<organism evidence="1 2">
    <name type="scientific">Potamilus streckersoni</name>
    <dbReference type="NCBI Taxonomy" id="2493646"/>
    <lineage>
        <taxon>Eukaryota</taxon>
        <taxon>Metazoa</taxon>
        <taxon>Spiralia</taxon>
        <taxon>Lophotrochozoa</taxon>
        <taxon>Mollusca</taxon>
        <taxon>Bivalvia</taxon>
        <taxon>Autobranchia</taxon>
        <taxon>Heteroconchia</taxon>
        <taxon>Palaeoheterodonta</taxon>
        <taxon>Unionida</taxon>
        <taxon>Unionoidea</taxon>
        <taxon>Unionidae</taxon>
        <taxon>Ambleminae</taxon>
        <taxon>Lampsilini</taxon>
        <taxon>Potamilus</taxon>
    </lineage>
</organism>
<proteinExistence type="predicted"/>
<dbReference type="AlphaFoldDB" id="A0AAE0S6E5"/>
<dbReference type="Proteomes" id="UP001195483">
    <property type="component" value="Unassembled WGS sequence"/>
</dbReference>
<protein>
    <submittedName>
        <fullName evidence="1">Uncharacterized protein</fullName>
    </submittedName>
</protein>